<dbReference type="RefSeq" id="WP_083049333.1">
    <property type="nucleotide sequence ID" value="NZ_MWQY01000006.1"/>
</dbReference>
<dbReference type="SUPFAM" id="SSF53850">
    <property type="entry name" value="Periplasmic binding protein-like II"/>
    <property type="match status" value="1"/>
</dbReference>
<organism evidence="3 4">
    <name type="scientific">Marispirochaeta aestuarii</name>
    <dbReference type="NCBI Taxonomy" id="1963862"/>
    <lineage>
        <taxon>Bacteria</taxon>
        <taxon>Pseudomonadati</taxon>
        <taxon>Spirochaetota</taxon>
        <taxon>Spirochaetia</taxon>
        <taxon>Spirochaetales</taxon>
        <taxon>Spirochaetaceae</taxon>
        <taxon>Marispirochaeta</taxon>
    </lineage>
</organism>
<feature type="chain" id="PRO_5012327332" evidence="1">
    <location>
        <begin position="21"/>
        <end position="317"/>
    </location>
</feature>
<evidence type="ECO:0000259" key="2">
    <source>
        <dbReference type="Pfam" id="PF09084"/>
    </source>
</evidence>
<name>A0A1Y1RZF8_9SPIO</name>
<dbReference type="EMBL" id="MWQY01000006">
    <property type="protein sequence ID" value="ORC36222.1"/>
    <property type="molecule type" value="Genomic_DNA"/>
</dbReference>
<dbReference type="OrthoDB" id="9814375at2"/>
<keyword evidence="4" id="KW-1185">Reference proteome</keyword>
<comment type="caution">
    <text evidence="3">The sequence shown here is derived from an EMBL/GenBank/DDBJ whole genome shotgun (WGS) entry which is preliminary data.</text>
</comment>
<evidence type="ECO:0000313" key="4">
    <source>
        <dbReference type="Proteomes" id="UP000192343"/>
    </source>
</evidence>
<reference evidence="3 4" key="1">
    <citation type="submission" date="2017-03" db="EMBL/GenBank/DDBJ databases">
        <title>Draft Genome sequence of Marispirochaeta sp. strain JC444.</title>
        <authorList>
            <person name="Shivani Y."/>
            <person name="Subhash Y."/>
            <person name="Sasikala C."/>
            <person name="Ramana C."/>
        </authorList>
    </citation>
    <scope>NUCLEOTIDE SEQUENCE [LARGE SCALE GENOMIC DNA]</scope>
    <source>
        <strain evidence="3 4">JC444</strain>
    </source>
</reference>
<dbReference type="InterPro" id="IPR015168">
    <property type="entry name" value="SsuA/THI5"/>
</dbReference>
<evidence type="ECO:0000256" key="1">
    <source>
        <dbReference type="SAM" id="SignalP"/>
    </source>
</evidence>
<dbReference type="STRING" id="1963862.B4O97_06420"/>
<gene>
    <name evidence="3" type="ORF">B4O97_06420</name>
</gene>
<evidence type="ECO:0000313" key="3">
    <source>
        <dbReference type="EMBL" id="ORC36222.1"/>
    </source>
</evidence>
<dbReference type="Pfam" id="PF09084">
    <property type="entry name" value="NMT1"/>
    <property type="match status" value="1"/>
</dbReference>
<dbReference type="CDD" id="cd01008">
    <property type="entry name" value="PBP2_NrtA_SsuA_CpmA_like"/>
    <property type="match status" value="1"/>
</dbReference>
<accession>A0A1Y1RZF8</accession>
<proteinExistence type="predicted"/>
<sequence>MRKIICAVLVLSVVSSICFAGGEAEKPLEAINVSYVKSPFNLPQIIMKKRGMLDKAFAEEGIRVGYHAIESGSQQAQAMAAGSLDIGGVMNTTSVLLATAAGNDVRIISGFSRPEGIFAIVSADPSITGIRDLQGKKAGGPKGTVLHQLLAAAMESQGLDISDLEFLQMSIPQASTAMLAGHLDAALLAGSILIQARNSGAHVVVTAEGLVSPKLVICARGGFLESHPEAVDLYLQIHREALAWMKANEEEALRIGAEEQGISLDDARILYEWTRFTDRLIPEDLETMRDDIRFMLQNGMLTRETAPENCIAPFALP</sequence>
<dbReference type="Proteomes" id="UP000192343">
    <property type="component" value="Unassembled WGS sequence"/>
</dbReference>
<keyword evidence="1" id="KW-0732">Signal</keyword>
<feature type="domain" description="SsuA/THI5-like" evidence="2">
    <location>
        <begin position="57"/>
        <end position="252"/>
    </location>
</feature>
<dbReference type="AlphaFoldDB" id="A0A1Y1RZF8"/>
<dbReference type="PANTHER" id="PTHR30024">
    <property type="entry name" value="ALIPHATIC SULFONATES-BINDING PROTEIN-RELATED"/>
    <property type="match status" value="1"/>
</dbReference>
<protein>
    <submittedName>
        <fullName evidence="3">Aliphatic sulfonate ABC transporter</fullName>
    </submittedName>
</protein>
<feature type="signal peptide" evidence="1">
    <location>
        <begin position="1"/>
        <end position="20"/>
    </location>
</feature>
<dbReference type="Gene3D" id="3.40.190.10">
    <property type="entry name" value="Periplasmic binding protein-like II"/>
    <property type="match status" value="2"/>
</dbReference>